<proteinExistence type="predicted"/>
<comment type="caution">
    <text evidence="1">The sequence shown here is derived from an EMBL/GenBank/DDBJ whole genome shotgun (WGS) entry which is preliminary data.</text>
</comment>
<keyword evidence="2" id="KW-1185">Reference proteome</keyword>
<gene>
    <name evidence="1" type="ORF">R1sor_010528</name>
</gene>
<dbReference type="Proteomes" id="UP001633002">
    <property type="component" value="Unassembled WGS sequence"/>
</dbReference>
<evidence type="ECO:0000313" key="2">
    <source>
        <dbReference type="Proteomes" id="UP001633002"/>
    </source>
</evidence>
<name>A0ABD3HYA4_9MARC</name>
<protein>
    <submittedName>
        <fullName evidence="1">Uncharacterized protein</fullName>
    </submittedName>
</protein>
<reference evidence="1 2" key="1">
    <citation type="submission" date="2024-09" db="EMBL/GenBank/DDBJ databases">
        <title>Chromosome-scale assembly of Riccia sorocarpa.</title>
        <authorList>
            <person name="Paukszto L."/>
        </authorList>
    </citation>
    <scope>NUCLEOTIDE SEQUENCE [LARGE SCALE GENOMIC DNA]</scope>
    <source>
        <strain evidence="1">LP-2024</strain>
        <tissue evidence="1">Aerial parts of the thallus</tissue>
    </source>
</reference>
<dbReference type="EMBL" id="JBJQOH010000002">
    <property type="protein sequence ID" value="KAL3696452.1"/>
    <property type="molecule type" value="Genomic_DNA"/>
</dbReference>
<evidence type="ECO:0000313" key="1">
    <source>
        <dbReference type="EMBL" id="KAL3696452.1"/>
    </source>
</evidence>
<sequence length="140" mass="16250">MAPHNHVRDQTWWKTPWVKEKESEIFGKIQAMEETILEMDEENLEDSGVDLSTDLWDVISSSNMHADVDEEDVGDDLSFIGHETRHVMTEVLNNILSDLQWIDIESVITVVTMKMEQSVRPTWHLDASDREKMDQFMSAT</sequence>
<dbReference type="AlphaFoldDB" id="A0ABD3HYA4"/>
<organism evidence="1 2">
    <name type="scientific">Riccia sorocarpa</name>
    <dbReference type="NCBI Taxonomy" id="122646"/>
    <lineage>
        <taxon>Eukaryota</taxon>
        <taxon>Viridiplantae</taxon>
        <taxon>Streptophyta</taxon>
        <taxon>Embryophyta</taxon>
        <taxon>Marchantiophyta</taxon>
        <taxon>Marchantiopsida</taxon>
        <taxon>Marchantiidae</taxon>
        <taxon>Marchantiales</taxon>
        <taxon>Ricciaceae</taxon>
        <taxon>Riccia</taxon>
    </lineage>
</organism>
<accession>A0ABD3HYA4</accession>